<dbReference type="RefSeq" id="WP_354637696.1">
    <property type="nucleotide sequence ID" value="NZ_CP159872.1"/>
</dbReference>
<name>A0AAU8JNZ9_9ACTN</name>
<dbReference type="AlphaFoldDB" id="A0AAU8JNZ9"/>
<evidence type="ECO:0000313" key="1">
    <source>
        <dbReference type="EMBL" id="XCM77961.1"/>
    </source>
</evidence>
<accession>A0AAU8JNZ9</accession>
<reference evidence="1" key="1">
    <citation type="submission" date="2024-06" db="EMBL/GenBank/DDBJ databases">
        <title>The genome sequences of Kitasatospora sp. strain HUAS MG31.</title>
        <authorList>
            <person name="Mo P."/>
        </authorList>
    </citation>
    <scope>NUCLEOTIDE SEQUENCE</scope>
    <source>
        <strain evidence="1">HUAS MG31</strain>
    </source>
</reference>
<protein>
    <submittedName>
        <fullName evidence="1">Uncharacterized protein</fullName>
    </submittedName>
</protein>
<sequence>MDDTPPALELARPVRGVEVLSRQTLGACAPTFGRVELDFEPLPPGGVPRVELACTAHPEPDPAYEAALARGVLRELSGRGTRDPEARRGVPVRALVLVRSLRWHWTDSCERVFDRLGALAVREALACGAEDRSPRLVVTRVRL</sequence>
<gene>
    <name evidence="1" type="ORF">ABWK59_02950</name>
</gene>
<proteinExistence type="predicted"/>
<organism evidence="1">
    <name type="scientific">Kitasatospora camelliae</name>
    <dbReference type="NCBI Taxonomy" id="3156397"/>
    <lineage>
        <taxon>Bacteria</taxon>
        <taxon>Bacillati</taxon>
        <taxon>Actinomycetota</taxon>
        <taxon>Actinomycetes</taxon>
        <taxon>Kitasatosporales</taxon>
        <taxon>Streptomycetaceae</taxon>
        <taxon>Kitasatospora</taxon>
    </lineage>
</organism>
<dbReference type="KEGG" id="kcm:ABWK59_02950"/>
<dbReference type="EMBL" id="CP159872">
    <property type="protein sequence ID" value="XCM77961.1"/>
    <property type="molecule type" value="Genomic_DNA"/>
</dbReference>